<protein>
    <submittedName>
        <fullName evidence="2">Uncharacterized protein</fullName>
    </submittedName>
</protein>
<sequence>MGPQRQKEAISKILKIKGEGKSYSDWLSEVSMDFINSNLTTVFGEMDKLEKRTNDKPTNQNQQNQQNPNKQ</sequence>
<reference evidence="2" key="1">
    <citation type="submission" date="2023-08" db="EMBL/GenBank/DDBJ databases">
        <title>Genomic characterization of piscicolin 126 produced by Carnobacterium maltaromaticum CM22 strain isolated from salmon (Salmo salar).</title>
        <authorList>
            <person name="Gonzalez-Gragera E."/>
            <person name="Garcia-Lopez J.D."/>
            <person name="Teso-Perez C."/>
            <person name="Gimenez-Hernandez I."/>
            <person name="Peralta-Sanchez J.M."/>
            <person name="Valdivia E."/>
            <person name="Montalban-Lopez M."/>
            <person name="Martin-Platero A.M."/>
            <person name="Banos A."/>
            <person name="Martinez-Bueno M."/>
        </authorList>
    </citation>
    <scope>NUCLEOTIDE SEQUENCE</scope>
    <source>
        <strain evidence="2">CM22</strain>
    </source>
</reference>
<gene>
    <name evidence="2" type="ORF">RAK27_18625</name>
</gene>
<name>A0AAW9K7S2_CARML</name>
<evidence type="ECO:0000313" key="2">
    <source>
        <dbReference type="EMBL" id="MDZ5760660.1"/>
    </source>
</evidence>
<dbReference type="EMBL" id="JAVBVO010000024">
    <property type="protein sequence ID" value="MDZ5760660.1"/>
    <property type="molecule type" value="Genomic_DNA"/>
</dbReference>
<evidence type="ECO:0000256" key="1">
    <source>
        <dbReference type="SAM" id="MobiDB-lite"/>
    </source>
</evidence>
<comment type="caution">
    <text evidence="2">The sequence shown here is derived from an EMBL/GenBank/DDBJ whole genome shotgun (WGS) entry which is preliminary data.</text>
</comment>
<proteinExistence type="predicted"/>
<feature type="compositionally biased region" description="Low complexity" evidence="1">
    <location>
        <begin position="56"/>
        <end position="71"/>
    </location>
</feature>
<dbReference type="Proteomes" id="UP001290462">
    <property type="component" value="Unassembled WGS sequence"/>
</dbReference>
<evidence type="ECO:0000313" key="3">
    <source>
        <dbReference type="Proteomes" id="UP001290462"/>
    </source>
</evidence>
<feature type="region of interest" description="Disordered" evidence="1">
    <location>
        <begin position="46"/>
        <end position="71"/>
    </location>
</feature>
<organism evidence="2 3">
    <name type="scientific">Carnobacterium maltaromaticum</name>
    <name type="common">Carnobacterium piscicola</name>
    <dbReference type="NCBI Taxonomy" id="2751"/>
    <lineage>
        <taxon>Bacteria</taxon>
        <taxon>Bacillati</taxon>
        <taxon>Bacillota</taxon>
        <taxon>Bacilli</taxon>
        <taxon>Lactobacillales</taxon>
        <taxon>Carnobacteriaceae</taxon>
        <taxon>Carnobacterium</taxon>
    </lineage>
</organism>
<feature type="compositionally biased region" description="Basic and acidic residues" evidence="1">
    <location>
        <begin position="46"/>
        <end position="55"/>
    </location>
</feature>
<accession>A0AAW9K7S2</accession>
<dbReference type="RefSeq" id="WP_322809825.1">
    <property type="nucleotide sequence ID" value="NZ_JAVBVO010000024.1"/>
</dbReference>
<dbReference type="AlphaFoldDB" id="A0AAW9K7S2"/>